<dbReference type="EMBL" id="BAAASL010000009">
    <property type="protein sequence ID" value="GAA2716266.1"/>
    <property type="molecule type" value="Genomic_DNA"/>
</dbReference>
<evidence type="ECO:0000256" key="1">
    <source>
        <dbReference type="SAM" id="MobiDB-lite"/>
    </source>
</evidence>
<gene>
    <name evidence="2" type="ORF">GCM10010315_26960</name>
</gene>
<evidence type="ECO:0000313" key="2">
    <source>
        <dbReference type="EMBL" id="GAA2716266.1"/>
    </source>
</evidence>
<proteinExistence type="predicted"/>
<feature type="region of interest" description="Disordered" evidence="1">
    <location>
        <begin position="21"/>
        <end position="62"/>
    </location>
</feature>
<organism evidence="2 3">
    <name type="scientific">Streptomyces luteosporeus</name>
    <dbReference type="NCBI Taxonomy" id="173856"/>
    <lineage>
        <taxon>Bacteria</taxon>
        <taxon>Bacillati</taxon>
        <taxon>Actinomycetota</taxon>
        <taxon>Actinomycetes</taxon>
        <taxon>Kitasatosporales</taxon>
        <taxon>Streptomycetaceae</taxon>
        <taxon>Streptomyces</taxon>
    </lineage>
</organism>
<name>A0ABP6G5I0_9ACTN</name>
<sequence>MTTSAEQATPSPMRRCTRARLNGAHTAPYRRIPDRPCPVNEAPAEAVPRTGEAHRSTRGASP</sequence>
<evidence type="ECO:0000313" key="3">
    <source>
        <dbReference type="Proteomes" id="UP001500886"/>
    </source>
</evidence>
<accession>A0ABP6G5I0</accession>
<keyword evidence="3" id="KW-1185">Reference proteome</keyword>
<comment type="caution">
    <text evidence="2">The sequence shown here is derived from an EMBL/GenBank/DDBJ whole genome shotgun (WGS) entry which is preliminary data.</text>
</comment>
<dbReference type="Proteomes" id="UP001500886">
    <property type="component" value="Unassembled WGS sequence"/>
</dbReference>
<reference evidence="3" key="1">
    <citation type="journal article" date="2019" name="Int. J. Syst. Evol. Microbiol.">
        <title>The Global Catalogue of Microorganisms (GCM) 10K type strain sequencing project: providing services to taxonomists for standard genome sequencing and annotation.</title>
        <authorList>
            <consortium name="The Broad Institute Genomics Platform"/>
            <consortium name="The Broad Institute Genome Sequencing Center for Infectious Disease"/>
            <person name="Wu L."/>
            <person name="Ma J."/>
        </authorList>
    </citation>
    <scope>NUCLEOTIDE SEQUENCE [LARGE SCALE GENOMIC DNA]</scope>
    <source>
        <strain evidence="3">JCM 4542</strain>
    </source>
</reference>
<protein>
    <submittedName>
        <fullName evidence="2">Uncharacterized protein</fullName>
    </submittedName>
</protein>